<keyword evidence="2" id="KW-0812">Transmembrane</keyword>
<dbReference type="Proteomes" id="UP000249524">
    <property type="component" value="Unassembled WGS sequence"/>
</dbReference>
<reference evidence="7 8" key="1">
    <citation type="submission" date="2018-05" db="EMBL/GenBank/DDBJ databases">
        <authorList>
            <person name="Lanie J.A."/>
            <person name="Ng W.-L."/>
            <person name="Kazmierczak K.M."/>
            <person name="Andrzejewski T.M."/>
            <person name="Davidsen T.M."/>
            <person name="Wayne K.J."/>
            <person name="Tettelin H."/>
            <person name="Glass J.I."/>
            <person name="Rusch D."/>
            <person name="Podicherti R."/>
            <person name="Tsui H.-C.T."/>
            <person name="Winkler M.E."/>
        </authorList>
    </citation>
    <scope>NUCLEOTIDE SEQUENCE [LARGE SCALE GENOMIC DNA]</scope>
    <source>
        <strain evidence="7 8">BUT-10</strain>
    </source>
</reference>
<dbReference type="OrthoDB" id="7201913at2"/>
<evidence type="ECO:0000259" key="6">
    <source>
        <dbReference type="Pfam" id="PF03544"/>
    </source>
</evidence>
<dbReference type="Pfam" id="PF03544">
    <property type="entry name" value="TonB_C"/>
    <property type="match status" value="1"/>
</dbReference>
<evidence type="ECO:0000256" key="1">
    <source>
        <dbReference type="ARBA" id="ARBA00004167"/>
    </source>
</evidence>
<evidence type="ECO:0000256" key="2">
    <source>
        <dbReference type="ARBA" id="ARBA00022692"/>
    </source>
</evidence>
<evidence type="ECO:0000256" key="3">
    <source>
        <dbReference type="ARBA" id="ARBA00022989"/>
    </source>
</evidence>
<evidence type="ECO:0000313" key="8">
    <source>
        <dbReference type="Proteomes" id="UP000249524"/>
    </source>
</evidence>
<gene>
    <name evidence="7" type="ORF">DJ019_09270</name>
</gene>
<keyword evidence="5" id="KW-0732">Signal</keyword>
<feature type="signal peptide" evidence="5">
    <location>
        <begin position="1"/>
        <end position="20"/>
    </location>
</feature>
<dbReference type="NCBIfam" id="TIGR01352">
    <property type="entry name" value="tonB_Cterm"/>
    <property type="match status" value="1"/>
</dbReference>
<sequence>MLHLIAMAAAAVSSASTIQAAPAPALTRVEWVATPTGQDIANVYPPTAVAAGKSGAVLLDCKVATEGSLEACQVEIEDPVGLEFGLAALELAPLFKMAAKAPDGSDVAGRTIRIPIMFQIVTTGD</sequence>
<feature type="chain" id="PRO_5016453951" description="TonB C-terminal domain-containing protein" evidence="5">
    <location>
        <begin position="21"/>
        <end position="125"/>
    </location>
</feature>
<dbReference type="RefSeq" id="WP_111275732.1">
    <property type="nucleotide sequence ID" value="NZ_QFYS01000003.1"/>
</dbReference>
<dbReference type="Gene3D" id="3.30.1150.10">
    <property type="match status" value="1"/>
</dbReference>
<dbReference type="SUPFAM" id="SSF74653">
    <property type="entry name" value="TolA/TonB C-terminal domain"/>
    <property type="match status" value="1"/>
</dbReference>
<dbReference type="GO" id="GO:0016020">
    <property type="term" value="C:membrane"/>
    <property type="evidence" value="ECO:0007669"/>
    <property type="project" value="UniProtKB-SubCell"/>
</dbReference>
<dbReference type="InterPro" id="IPR006260">
    <property type="entry name" value="TonB/TolA_C"/>
</dbReference>
<evidence type="ECO:0000256" key="4">
    <source>
        <dbReference type="ARBA" id="ARBA00023136"/>
    </source>
</evidence>
<dbReference type="AlphaFoldDB" id="A0A328BH33"/>
<dbReference type="EMBL" id="QFYS01000003">
    <property type="protein sequence ID" value="RAK66423.1"/>
    <property type="molecule type" value="Genomic_DNA"/>
</dbReference>
<protein>
    <recommendedName>
        <fullName evidence="6">TonB C-terminal domain-containing protein</fullName>
    </recommendedName>
</protein>
<comment type="subcellular location">
    <subcellularLocation>
        <location evidence="1">Membrane</location>
        <topology evidence="1">Single-pass membrane protein</topology>
    </subcellularLocation>
</comment>
<evidence type="ECO:0000256" key="5">
    <source>
        <dbReference type="SAM" id="SignalP"/>
    </source>
</evidence>
<keyword evidence="8" id="KW-1185">Reference proteome</keyword>
<proteinExistence type="predicted"/>
<name>A0A328BH33_9CAUL</name>
<dbReference type="InterPro" id="IPR037682">
    <property type="entry name" value="TonB_C"/>
</dbReference>
<organism evidence="7 8">
    <name type="scientific">Phenylobacterium kunshanense</name>
    <dbReference type="NCBI Taxonomy" id="1445034"/>
    <lineage>
        <taxon>Bacteria</taxon>
        <taxon>Pseudomonadati</taxon>
        <taxon>Pseudomonadota</taxon>
        <taxon>Alphaproteobacteria</taxon>
        <taxon>Caulobacterales</taxon>
        <taxon>Caulobacteraceae</taxon>
        <taxon>Phenylobacterium</taxon>
    </lineage>
</organism>
<evidence type="ECO:0000313" key="7">
    <source>
        <dbReference type="EMBL" id="RAK66423.1"/>
    </source>
</evidence>
<accession>A0A328BH33</accession>
<feature type="domain" description="TonB C-terminal" evidence="6">
    <location>
        <begin position="42"/>
        <end position="119"/>
    </location>
</feature>
<dbReference type="GO" id="GO:0055085">
    <property type="term" value="P:transmembrane transport"/>
    <property type="evidence" value="ECO:0007669"/>
    <property type="project" value="InterPro"/>
</dbReference>
<keyword evidence="3" id="KW-1133">Transmembrane helix</keyword>
<comment type="caution">
    <text evidence="7">The sequence shown here is derived from an EMBL/GenBank/DDBJ whole genome shotgun (WGS) entry which is preliminary data.</text>
</comment>
<keyword evidence="4" id="KW-0472">Membrane</keyword>